<dbReference type="PROSITE" id="PS50903">
    <property type="entry name" value="RUBREDOXIN_LIKE"/>
    <property type="match status" value="1"/>
</dbReference>
<dbReference type="EMBL" id="JAKUDN010000002">
    <property type="protein sequence ID" value="MCP8352272.1"/>
    <property type="molecule type" value="Genomic_DNA"/>
</dbReference>
<dbReference type="PIRSF" id="PIRSF000071">
    <property type="entry name" value="Rubredoxin"/>
    <property type="match status" value="1"/>
</dbReference>
<dbReference type="PRINTS" id="PR00163">
    <property type="entry name" value="RUBREDOXIN"/>
</dbReference>
<dbReference type="InterPro" id="IPR024935">
    <property type="entry name" value="Rubredoxin_dom"/>
</dbReference>
<gene>
    <name evidence="8" type="ORF">MKS91_03090</name>
</gene>
<evidence type="ECO:0000313" key="8">
    <source>
        <dbReference type="EMBL" id="MCP8352272.1"/>
    </source>
</evidence>
<protein>
    <recommendedName>
        <fullName evidence="6">Rubredoxin</fullName>
    </recommendedName>
</protein>
<keyword evidence="9" id="KW-1185">Reference proteome</keyword>
<keyword evidence="5 6" id="KW-0408">Iron</keyword>
<dbReference type="PANTHER" id="PTHR47627">
    <property type="entry name" value="RUBREDOXIN"/>
    <property type="match status" value="1"/>
</dbReference>
<accession>A0ABT1L518</accession>
<dbReference type="CDD" id="cd00730">
    <property type="entry name" value="rubredoxin"/>
    <property type="match status" value="1"/>
</dbReference>
<feature type="domain" description="Rubredoxin-like" evidence="7">
    <location>
        <begin position="2"/>
        <end position="51"/>
    </location>
</feature>
<comment type="caution">
    <text evidence="8">The sequence shown here is derived from an EMBL/GenBank/DDBJ whole genome shotgun (WGS) entry which is preliminary data.</text>
</comment>
<dbReference type="InterPro" id="IPR050526">
    <property type="entry name" value="Rubredoxin_ET"/>
</dbReference>
<keyword evidence="4 6" id="KW-0249">Electron transport</keyword>
<dbReference type="RefSeq" id="WP_258569378.1">
    <property type="nucleotide sequence ID" value="NZ_JAKUDN010000002.1"/>
</dbReference>
<dbReference type="InterPro" id="IPR018527">
    <property type="entry name" value="Rubredoxin_Fe_BS"/>
</dbReference>
<dbReference type="SUPFAM" id="SSF57802">
    <property type="entry name" value="Rubredoxin-like"/>
    <property type="match status" value="1"/>
</dbReference>
<evidence type="ECO:0000256" key="2">
    <source>
        <dbReference type="ARBA" id="ARBA00022448"/>
    </source>
</evidence>
<dbReference type="PROSITE" id="PS00202">
    <property type="entry name" value="RUBREDOXIN"/>
    <property type="match status" value="1"/>
</dbReference>
<reference evidence="8 9" key="1">
    <citation type="journal article" date="2022" name="Nat. Microbiol.">
        <title>The microbiome of a bacterivorous marine choanoflagellate contains a resource-demanding obligate bacterial associate.</title>
        <authorList>
            <person name="Needham D.M."/>
            <person name="Poirier C."/>
            <person name="Bachy C."/>
            <person name="George E.E."/>
            <person name="Wilken S."/>
            <person name="Yung C.C.M."/>
            <person name="Limardo A.J."/>
            <person name="Morando M."/>
            <person name="Sudek L."/>
            <person name="Malmstrom R.R."/>
            <person name="Keeling P.J."/>
            <person name="Santoro A.E."/>
            <person name="Worden A.Z."/>
        </authorList>
    </citation>
    <scope>NUCLEOTIDE SEQUENCE [LARGE SCALE GENOMIC DNA]</scope>
    <source>
        <strain evidence="8 9">Comchoano-2</strain>
    </source>
</reference>
<evidence type="ECO:0000256" key="6">
    <source>
        <dbReference type="PIRNR" id="PIRNR000071"/>
    </source>
</evidence>
<dbReference type="InterPro" id="IPR024934">
    <property type="entry name" value="Rubredoxin-like_dom"/>
</dbReference>
<name>A0ABT1L518_9GAMM</name>
<evidence type="ECO:0000259" key="7">
    <source>
        <dbReference type="PROSITE" id="PS50903"/>
    </source>
</evidence>
<dbReference type="Proteomes" id="UP001320768">
    <property type="component" value="Unassembled WGS sequence"/>
</dbReference>
<evidence type="ECO:0000256" key="1">
    <source>
        <dbReference type="ARBA" id="ARBA00005337"/>
    </source>
</evidence>
<evidence type="ECO:0000256" key="4">
    <source>
        <dbReference type="ARBA" id="ARBA00022982"/>
    </source>
</evidence>
<dbReference type="Gene3D" id="2.20.28.10">
    <property type="match status" value="1"/>
</dbReference>
<dbReference type="InterPro" id="IPR024922">
    <property type="entry name" value="Rubredoxin"/>
</dbReference>
<dbReference type="Pfam" id="PF00301">
    <property type="entry name" value="Rubredoxin"/>
    <property type="match status" value="1"/>
</dbReference>
<organism evidence="8 9">
    <name type="scientific">Candidatus Synchoanobacter obligatus</name>
    <dbReference type="NCBI Taxonomy" id="2919597"/>
    <lineage>
        <taxon>Bacteria</taxon>
        <taxon>Pseudomonadati</taxon>
        <taxon>Pseudomonadota</taxon>
        <taxon>Gammaproteobacteria</taxon>
        <taxon>Candidatus Comchoanobacterales</taxon>
        <taxon>Candidatus Comchoanobacteraceae</taxon>
        <taxon>Candidatus Synchoanobacter</taxon>
    </lineage>
</organism>
<dbReference type="PANTHER" id="PTHR47627:SF1">
    <property type="entry name" value="RUBREDOXIN-1-RELATED"/>
    <property type="match status" value="1"/>
</dbReference>
<keyword evidence="2 6" id="KW-0813">Transport</keyword>
<proteinExistence type="inferred from homology"/>
<evidence type="ECO:0000256" key="5">
    <source>
        <dbReference type="ARBA" id="ARBA00023004"/>
    </source>
</evidence>
<keyword evidence="3 6" id="KW-0479">Metal-binding</keyword>
<evidence type="ECO:0000313" key="9">
    <source>
        <dbReference type="Proteomes" id="UP001320768"/>
    </source>
</evidence>
<evidence type="ECO:0000256" key="3">
    <source>
        <dbReference type="ARBA" id="ARBA00022723"/>
    </source>
</evidence>
<sequence>MRYLCLVCGYIYDEGVGAPADGIPAGTAWADVSETWLCPDCGAMKDDFEMVTI</sequence>
<comment type="similarity">
    <text evidence="1 6">Belongs to the rubredoxin family.</text>
</comment>
<comment type="cofactor">
    <cofactor evidence="6">
        <name>Fe(3+)</name>
        <dbReference type="ChEBI" id="CHEBI:29034"/>
    </cofactor>
    <text evidence="6">Binds 1 Fe(3+) ion per subunit.</text>
</comment>